<dbReference type="eggNOG" id="ENOG5031ZAX">
    <property type="taxonomic scope" value="Bacteria"/>
</dbReference>
<dbReference type="RefSeq" id="WP_005684002.1">
    <property type="nucleotide sequence ID" value="NZ_ADNC01000027.1"/>
</dbReference>
<protein>
    <recommendedName>
        <fullName evidence="3">Lipoprotein</fullName>
    </recommendedName>
</protein>
<dbReference type="Proteomes" id="UP000004757">
    <property type="component" value="Unassembled WGS sequence"/>
</dbReference>
<reference evidence="1 2" key="1">
    <citation type="submission" date="2010-03" db="EMBL/GenBank/DDBJ databases">
        <authorList>
            <person name="Glass J.I."/>
            <person name="Benders G.A."/>
            <person name="Durkin A.S."/>
            <person name="Farmerie W.G."/>
            <person name="Hlavinka K."/>
            <person name="Hostetler J."/>
            <person name="Jackson J."/>
            <person name="May M.A."/>
            <person name="Miller R.H."/>
            <person name="Paralanov V."/>
            <person name="Radune D."/>
            <person name="Szczypinski B."/>
            <person name="Brown D.R."/>
        </authorList>
    </citation>
    <scope>NUCLEOTIDE SEQUENCE [LARGE SCALE GENOMIC DNA]</scope>
    <source>
        <strain evidence="1 2">A21JP2</strain>
    </source>
</reference>
<keyword evidence="2" id="KW-1185">Reference proteome</keyword>
<dbReference type="OrthoDB" id="398601at2"/>
<evidence type="ECO:0008006" key="3">
    <source>
        <dbReference type="Google" id="ProtNLM"/>
    </source>
</evidence>
<proteinExistence type="predicted"/>
<accession>D4XWX1</accession>
<evidence type="ECO:0000313" key="1">
    <source>
        <dbReference type="EMBL" id="EFF41360.1"/>
    </source>
</evidence>
<dbReference type="EMBL" id="ADNC01000027">
    <property type="protein sequence ID" value="EFF41360.1"/>
    <property type="molecule type" value="Genomic_DNA"/>
</dbReference>
<gene>
    <name evidence="1" type="ORF">MALL_0293</name>
</gene>
<dbReference type="STRING" id="747682.MALL_0293"/>
<dbReference type="PROSITE" id="PS51257">
    <property type="entry name" value="PROKAR_LIPOPROTEIN"/>
    <property type="match status" value="1"/>
</dbReference>
<sequence>MSIKKKILIFTSSIISIATLFTSVSCSQRADEYKKNKLLVDEFILNNEFHEPPIINLEKHKESNALKDIELIQKNFRADTLWCLESFESPRNKTFNNKVFTYEISSVNHILGTTQAEIKIKVYLKDFLNEEGNPFYSRFYTVKMDGFKSTPINHKHWLKTDEKDSCEICMTYNN</sequence>
<organism evidence="1 2">
    <name type="scientific">Mycoplasmopsis alligatoris A21JP2</name>
    <dbReference type="NCBI Taxonomy" id="747682"/>
    <lineage>
        <taxon>Bacteria</taxon>
        <taxon>Bacillati</taxon>
        <taxon>Mycoplasmatota</taxon>
        <taxon>Mycoplasmoidales</taxon>
        <taxon>Metamycoplasmataceae</taxon>
        <taxon>Mycoplasmopsis</taxon>
    </lineage>
</organism>
<evidence type="ECO:0000313" key="2">
    <source>
        <dbReference type="Proteomes" id="UP000004757"/>
    </source>
</evidence>
<comment type="caution">
    <text evidence="1">The sequence shown here is derived from an EMBL/GenBank/DDBJ whole genome shotgun (WGS) entry which is preliminary data.</text>
</comment>
<dbReference type="AlphaFoldDB" id="D4XWX1"/>
<name>D4XWX1_9BACT</name>